<dbReference type="CDD" id="cd02522">
    <property type="entry name" value="GT_2_like_a"/>
    <property type="match status" value="1"/>
</dbReference>
<dbReference type="GO" id="GO:0016740">
    <property type="term" value="F:transferase activity"/>
    <property type="evidence" value="ECO:0007669"/>
    <property type="project" value="UniProtKB-KW"/>
</dbReference>
<gene>
    <name evidence="7" type="ORF">SAMN06265367_104210</name>
</gene>
<evidence type="ECO:0000256" key="1">
    <source>
        <dbReference type="ARBA" id="ARBA00004236"/>
    </source>
</evidence>
<evidence type="ECO:0000256" key="5">
    <source>
        <dbReference type="ARBA" id="ARBA00023136"/>
    </source>
</evidence>
<organism evidence="7 8">
    <name type="scientific">Algoriphagus winogradskyi</name>
    <dbReference type="NCBI Taxonomy" id="237017"/>
    <lineage>
        <taxon>Bacteria</taxon>
        <taxon>Pseudomonadati</taxon>
        <taxon>Bacteroidota</taxon>
        <taxon>Cytophagia</taxon>
        <taxon>Cytophagales</taxon>
        <taxon>Cyclobacteriaceae</taxon>
        <taxon>Algoriphagus</taxon>
    </lineage>
</organism>
<proteinExistence type="predicted"/>
<dbReference type="PANTHER" id="PTHR43646:SF2">
    <property type="entry name" value="GLYCOSYLTRANSFERASE 2-LIKE DOMAIN-CONTAINING PROTEIN"/>
    <property type="match status" value="1"/>
</dbReference>
<keyword evidence="3" id="KW-0328">Glycosyltransferase</keyword>
<protein>
    <submittedName>
        <fullName evidence="7">Transferase 2, rSAM/selenodomain-associated</fullName>
    </submittedName>
</protein>
<feature type="domain" description="Glycosyltransferase 2-like" evidence="6">
    <location>
        <begin position="8"/>
        <end position="134"/>
    </location>
</feature>
<evidence type="ECO:0000313" key="7">
    <source>
        <dbReference type="EMBL" id="SMP25650.1"/>
    </source>
</evidence>
<dbReference type="RefSeq" id="WP_283413319.1">
    <property type="nucleotide sequence ID" value="NZ_FXUA01000004.1"/>
</dbReference>
<evidence type="ECO:0000313" key="8">
    <source>
        <dbReference type="Proteomes" id="UP001157915"/>
    </source>
</evidence>
<evidence type="ECO:0000256" key="3">
    <source>
        <dbReference type="ARBA" id="ARBA00022676"/>
    </source>
</evidence>
<dbReference type="InterPro" id="IPR001173">
    <property type="entry name" value="Glyco_trans_2-like"/>
</dbReference>
<dbReference type="SUPFAM" id="SSF53448">
    <property type="entry name" value="Nucleotide-diphospho-sugar transferases"/>
    <property type="match status" value="1"/>
</dbReference>
<dbReference type="EMBL" id="FXUA01000004">
    <property type="protein sequence ID" value="SMP25650.1"/>
    <property type="molecule type" value="Genomic_DNA"/>
</dbReference>
<dbReference type="InterPro" id="IPR026461">
    <property type="entry name" value="Trfase_2_rSAM/seldom_assoc"/>
</dbReference>
<evidence type="ECO:0000256" key="4">
    <source>
        <dbReference type="ARBA" id="ARBA00022679"/>
    </source>
</evidence>
<reference evidence="7 8" key="1">
    <citation type="submission" date="2017-05" db="EMBL/GenBank/DDBJ databases">
        <authorList>
            <person name="Varghese N."/>
            <person name="Submissions S."/>
        </authorList>
    </citation>
    <scope>NUCLEOTIDE SEQUENCE [LARGE SCALE GENOMIC DNA]</scope>
    <source>
        <strain evidence="7 8">DSM 15360</strain>
    </source>
</reference>
<evidence type="ECO:0000256" key="2">
    <source>
        <dbReference type="ARBA" id="ARBA00022475"/>
    </source>
</evidence>
<dbReference type="PANTHER" id="PTHR43646">
    <property type="entry name" value="GLYCOSYLTRANSFERASE"/>
    <property type="match status" value="1"/>
</dbReference>
<dbReference type="InterPro" id="IPR029044">
    <property type="entry name" value="Nucleotide-diphossugar_trans"/>
</dbReference>
<comment type="caution">
    <text evidence="7">The sequence shown here is derived from an EMBL/GenBank/DDBJ whole genome shotgun (WGS) entry which is preliminary data.</text>
</comment>
<dbReference type="Proteomes" id="UP001157915">
    <property type="component" value="Unassembled WGS sequence"/>
</dbReference>
<keyword evidence="4 7" id="KW-0808">Transferase</keyword>
<accession>A0ABY1P5T0</accession>
<evidence type="ECO:0000259" key="6">
    <source>
        <dbReference type="Pfam" id="PF00535"/>
    </source>
</evidence>
<keyword evidence="5" id="KW-0472">Membrane</keyword>
<dbReference type="Pfam" id="PF00535">
    <property type="entry name" value="Glycos_transf_2"/>
    <property type="match status" value="1"/>
</dbReference>
<keyword evidence="8" id="KW-1185">Reference proteome</keyword>
<comment type="subcellular location">
    <subcellularLocation>
        <location evidence="1">Cell membrane</location>
    </subcellularLocation>
</comment>
<sequence length="235" mass="26562">MTETNRISVIIPCLNEATNLTELLPILTNEGKGRLLEIIVSDGGSEDKSVAIAKLNGATIVHSPICCRATQLNLGAKKAKGDILYFLHADTRPIEGFAEVIHSSLGEGKRVGCFRYRFDNETKLLQVNSWFTKFNSILSGGGDQSLFIEKTFFNELNGFDESFHIMEDFELVRRIRQKSDFHVLPYTMTVSARKYRENGWLKVQLANFTAFSLFLLKVKPASIKSLYLKFLSRKN</sequence>
<name>A0ABY1P5T0_9BACT</name>
<keyword evidence="2" id="KW-1003">Cell membrane</keyword>
<dbReference type="NCBIfam" id="TIGR04283">
    <property type="entry name" value="glyco_like_mftF"/>
    <property type="match status" value="1"/>
</dbReference>
<dbReference type="Gene3D" id="3.90.550.10">
    <property type="entry name" value="Spore Coat Polysaccharide Biosynthesis Protein SpsA, Chain A"/>
    <property type="match status" value="1"/>
</dbReference>